<comment type="caution">
    <text evidence="1">The sequence shown here is derived from an EMBL/GenBank/DDBJ whole genome shotgun (WGS) entry which is preliminary data.</text>
</comment>
<name>A0A433P5D8_9FUNG</name>
<protein>
    <submittedName>
        <fullName evidence="1">Uncharacterized protein</fullName>
    </submittedName>
</protein>
<proteinExistence type="predicted"/>
<gene>
    <name evidence="1" type="ORF">BC938DRAFT_478462</name>
</gene>
<dbReference type="InterPro" id="IPR011990">
    <property type="entry name" value="TPR-like_helical_dom_sf"/>
</dbReference>
<dbReference type="Proteomes" id="UP000274822">
    <property type="component" value="Unassembled WGS sequence"/>
</dbReference>
<sequence>MALCKFKESLRDFKMVRSLVVKRAPNDKDAKAKLSECEKIVRRVEFEKAIEV</sequence>
<dbReference type="Gene3D" id="1.25.40.10">
    <property type="entry name" value="Tetratricopeptide repeat domain"/>
    <property type="match status" value="1"/>
</dbReference>
<dbReference type="AlphaFoldDB" id="A0A433P5D8"/>
<dbReference type="EMBL" id="RBNJ01032884">
    <property type="protein sequence ID" value="RUS12760.1"/>
    <property type="molecule type" value="Genomic_DNA"/>
</dbReference>
<feature type="non-terminal residue" evidence="1">
    <location>
        <position position="52"/>
    </location>
</feature>
<organism evidence="1 2">
    <name type="scientific">Jimgerdemannia flammicorona</name>
    <dbReference type="NCBI Taxonomy" id="994334"/>
    <lineage>
        <taxon>Eukaryota</taxon>
        <taxon>Fungi</taxon>
        <taxon>Fungi incertae sedis</taxon>
        <taxon>Mucoromycota</taxon>
        <taxon>Mucoromycotina</taxon>
        <taxon>Endogonomycetes</taxon>
        <taxon>Endogonales</taxon>
        <taxon>Endogonaceae</taxon>
        <taxon>Jimgerdemannia</taxon>
    </lineage>
</organism>
<accession>A0A433P5D8</accession>
<reference evidence="1 2" key="1">
    <citation type="journal article" date="2018" name="New Phytol.">
        <title>Phylogenomics of Endogonaceae and evolution of mycorrhizas within Mucoromycota.</title>
        <authorList>
            <person name="Chang Y."/>
            <person name="Desiro A."/>
            <person name="Na H."/>
            <person name="Sandor L."/>
            <person name="Lipzen A."/>
            <person name="Clum A."/>
            <person name="Barry K."/>
            <person name="Grigoriev I.V."/>
            <person name="Martin F.M."/>
            <person name="Stajich J.E."/>
            <person name="Smith M.E."/>
            <person name="Bonito G."/>
            <person name="Spatafora J.W."/>
        </authorList>
    </citation>
    <scope>NUCLEOTIDE SEQUENCE [LARGE SCALE GENOMIC DNA]</scope>
    <source>
        <strain evidence="1 2">AD002</strain>
    </source>
</reference>
<evidence type="ECO:0000313" key="2">
    <source>
        <dbReference type="Proteomes" id="UP000274822"/>
    </source>
</evidence>
<evidence type="ECO:0000313" key="1">
    <source>
        <dbReference type="EMBL" id="RUS12760.1"/>
    </source>
</evidence>
<keyword evidence="2" id="KW-1185">Reference proteome</keyword>